<keyword evidence="6 12" id="KW-0732">Signal</keyword>
<dbReference type="InterPro" id="IPR050298">
    <property type="entry name" value="Gram-neg_bact_OMP"/>
</dbReference>
<dbReference type="PRINTS" id="PR00182">
    <property type="entry name" value="ECOLNEIPORIN"/>
</dbReference>
<gene>
    <name evidence="14" type="ORF">BCY88_23150</name>
</gene>
<evidence type="ECO:0000256" key="8">
    <source>
        <dbReference type="ARBA" id="ARBA00023114"/>
    </source>
</evidence>
<evidence type="ECO:0000256" key="7">
    <source>
        <dbReference type="ARBA" id="ARBA00023065"/>
    </source>
</evidence>
<evidence type="ECO:0000313" key="15">
    <source>
        <dbReference type="Proteomes" id="UP000283709"/>
    </source>
</evidence>
<dbReference type="Gene3D" id="2.40.160.10">
    <property type="entry name" value="Porin"/>
    <property type="match status" value="1"/>
</dbReference>
<dbReference type="GO" id="GO:0015288">
    <property type="term" value="F:porin activity"/>
    <property type="evidence" value="ECO:0007669"/>
    <property type="project" value="UniProtKB-KW"/>
</dbReference>
<evidence type="ECO:0000256" key="6">
    <source>
        <dbReference type="ARBA" id="ARBA00022729"/>
    </source>
</evidence>
<organism evidence="14 15">
    <name type="scientific">Paraburkholderia fungorum</name>
    <dbReference type="NCBI Taxonomy" id="134537"/>
    <lineage>
        <taxon>Bacteria</taxon>
        <taxon>Pseudomonadati</taxon>
        <taxon>Pseudomonadota</taxon>
        <taxon>Betaproteobacteria</taxon>
        <taxon>Burkholderiales</taxon>
        <taxon>Burkholderiaceae</taxon>
        <taxon>Paraburkholderia</taxon>
    </lineage>
</organism>
<evidence type="ECO:0000256" key="3">
    <source>
        <dbReference type="ARBA" id="ARBA00022448"/>
    </source>
</evidence>
<dbReference type="GO" id="GO:0034220">
    <property type="term" value="P:monoatomic ion transmembrane transport"/>
    <property type="evidence" value="ECO:0007669"/>
    <property type="project" value="InterPro"/>
</dbReference>
<dbReference type="CDD" id="cd00342">
    <property type="entry name" value="gram_neg_porins"/>
    <property type="match status" value="1"/>
</dbReference>
<dbReference type="InterPro" id="IPR023614">
    <property type="entry name" value="Porin_dom_sf"/>
</dbReference>
<evidence type="ECO:0000256" key="9">
    <source>
        <dbReference type="ARBA" id="ARBA00023136"/>
    </source>
</evidence>
<reference evidence="14 15" key="1">
    <citation type="submission" date="2016-07" db="EMBL/GenBank/DDBJ databases">
        <title>Genome analysis of Burkholderia fungorum ES3-20.</title>
        <authorList>
            <person name="Xu D."/>
            <person name="Yao R."/>
            <person name="Zheng S."/>
        </authorList>
    </citation>
    <scope>NUCLEOTIDE SEQUENCE [LARGE SCALE GENOMIC DNA]</scope>
    <source>
        <strain evidence="14 15">ES3-20</strain>
    </source>
</reference>
<feature type="compositionally biased region" description="Polar residues" evidence="11">
    <location>
        <begin position="352"/>
        <end position="367"/>
    </location>
</feature>
<evidence type="ECO:0000256" key="11">
    <source>
        <dbReference type="SAM" id="MobiDB-lite"/>
    </source>
</evidence>
<evidence type="ECO:0000256" key="1">
    <source>
        <dbReference type="ARBA" id="ARBA00004571"/>
    </source>
</evidence>
<dbReference type="InterPro" id="IPR001702">
    <property type="entry name" value="Porin_Gram-ve"/>
</dbReference>
<dbReference type="EMBL" id="MCAS01000010">
    <property type="protein sequence ID" value="RKF47208.1"/>
    <property type="molecule type" value="Genomic_DNA"/>
</dbReference>
<comment type="subunit">
    <text evidence="2">Homotrimer.</text>
</comment>
<comment type="caution">
    <text evidence="14">The sequence shown here is derived from an EMBL/GenBank/DDBJ whole genome shotgun (WGS) entry which is preliminary data.</text>
</comment>
<keyword evidence="5" id="KW-0812">Transmembrane</keyword>
<feature type="domain" description="Porin" evidence="13">
    <location>
        <begin position="8"/>
        <end position="336"/>
    </location>
</feature>
<dbReference type="Proteomes" id="UP000283709">
    <property type="component" value="Unassembled WGS sequence"/>
</dbReference>
<evidence type="ECO:0000259" key="13">
    <source>
        <dbReference type="Pfam" id="PF13609"/>
    </source>
</evidence>
<dbReference type="GO" id="GO:0009279">
    <property type="term" value="C:cell outer membrane"/>
    <property type="evidence" value="ECO:0007669"/>
    <property type="project" value="UniProtKB-SubCell"/>
</dbReference>
<evidence type="ECO:0000256" key="4">
    <source>
        <dbReference type="ARBA" id="ARBA00022452"/>
    </source>
</evidence>
<accession>A0A420GPI5</accession>
<comment type="subcellular location">
    <subcellularLocation>
        <location evidence="1">Cell outer membrane</location>
        <topology evidence="1">Multi-pass membrane protein</topology>
    </subcellularLocation>
</comment>
<dbReference type="SUPFAM" id="SSF56935">
    <property type="entry name" value="Porins"/>
    <property type="match status" value="1"/>
</dbReference>
<feature type="region of interest" description="Disordered" evidence="11">
    <location>
        <begin position="352"/>
        <end position="375"/>
    </location>
</feature>
<dbReference type="OrthoDB" id="8982743at2"/>
<keyword evidence="3" id="KW-0813">Transport</keyword>
<evidence type="ECO:0000256" key="5">
    <source>
        <dbReference type="ARBA" id="ARBA00022692"/>
    </source>
</evidence>
<dbReference type="PRINTS" id="PR00184">
    <property type="entry name" value="NEISSPPORIN"/>
</dbReference>
<proteinExistence type="predicted"/>
<dbReference type="PANTHER" id="PTHR34501:SF9">
    <property type="entry name" value="MAJOR OUTER MEMBRANE PROTEIN P.IA"/>
    <property type="match status" value="1"/>
</dbReference>
<dbReference type="AlphaFoldDB" id="A0A420GPI5"/>
<dbReference type="GO" id="GO:0046930">
    <property type="term" value="C:pore complex"/>
    <property type="evidence" value="ECO:0007669"/>
    <property type="project" value="UniProtKB-KW"/>
</dbReference>
<evidence type="ECO:0000313" key="14">
    <source>
        <dbReference type="EMBL" id="RKF47208.1"/>
    </source>
</evidence>
<keyword evidence="10" id="KW-0998">Cell outer membrane</keyword>
<evidence type="ECO:0000256" key="2">
    <source>
        <dbReference type="ARBA" id="ARBA00011233"/>
    </source>
</evidence>
<feature type="signal peptide" evidence="12">
    <location>
        <begin position="1"/>
        <end position="20"/>
    </location>
</feature>
<evidence type="ECO:0000256" key="10">
    <source>
        <dbReference type="ARBA" id="ARBA00023237"/>
    </source>
</evidence>
<dbReference type="RefSeq" id="WP_120344313.1">
    <property type="nucleotide sequence ID" value="NZ_MCAS01000010.1"/>
</dbReference>
<keyword evidence="4" id="KW-1134">Transmembrane beta strand</keyword>
<dbReference type="PANTHER" id="PTHR34501">
    <property type="entry name" value="PROTEIN YDDL-RELATED"/>
    <property type="match status" value="1"/>
</dbReference>
<keyword evidence="9" id="KW-0472">Membrane</keyword>
<keyword evidence="8" id="KW-0626">Porin</keyword>
<dbReference type="Pfam" id="PF13609">
    <property type="entry name" value="Porin_4"/>
    <property type="match status" value="1"/>
</dbReference>
<dbReference type="InterPro" id="IPR033900">
    <property type="entry name" value="Gram_neg_porin_domain"/>
</dbReference>
<name>A0A420GPI5_9BURK</name>
<evidence type="ECO:0000256" key="12">
    <source>
        <dbReference type="SAM" id="SignalP"/>
    </source>
</evidence>
<sequence length="375" mass="38999">MKKILILAAVSATFASAANAQSSVTLYGIVDAGFTYVQNEVSASDASKHGASYGLTSGNVSGSRWGMRGREDLGGGYAAIFTLENGFNVGNGMSGQGNRGFGRQAFVGVSSGYGTLTLGRQYDSVVDYLGPLTATGSWGGEYLAHRGDNDNANASMRINNSVKYQSANYDGFSFSGLYGFSNQAGAFANNRAYSAGMGYSNGGLKLAAGYLQAQGAGGNASGAIQDGAPNVGVAGERQRQRTWGAGGSYAFGPATVGLVYTQSRFNFVTNDASVRYSNYEVNAHYNLTPAMSFGAAYTYTQALQNTPGVPGGSSHWNQIGLQADYALSRRTDLYLEGVAQVGAKGNQIGSQVFGTDAPSSGRSQGVVTTGVRHRF</sequence>
<dbReference type="InterPro" id="IPR002299">
    <property type="entry name" value="Porin_Neis"/>
</dbReference>
<feature type="chain" id="PRO_5019306475" evidence="12">
    <location>
        <begin position="21"/>
        <end position="375"/>
    </location>
</feature>
<protein>
    <submittedName>
        <fullName evidence="14">Porin</fullName>
    </submittedName>
</protein>
<keyword evidence="7" id="KW-0406">Ion transport</keyword>